<name>A0A444XA37_ARAHY</name>
<dbReference type="EMBL" id="SDMP01000020">
    <property type="protein sequence ID" value="RYQ86512.1"/>
    <property type="molecule type" value="Genomic_DNA"/>
</dbReference>
<feature type="domain" description="DAGKc" evidence="1">
    <location>
        <begin position="226"/>
        <end position="432"/>
    </location>
</feature>
<dbReference type="GO" id="GO:0016020">
    <property type="term" value="C:membrane"/>
    <property type="evidence" value="ECO:0007669"/>
    <property type="project" value="GOC"/>
</dbReference>
<accession>A0A444XA37</accession>
<dbReference type="Gene3D" id="2.60.200.40">
    <property type="match status" value="1"/>
</dbReference>
<evidence type="ECO:0000313" key="3">
    <source>
        <dbReference type="Proteomes" id="UP000289738"/>
    </source>
</evidence>
<evidence type="ECO:0000259" key="1">
    <source>
        <dbReference type="PROSITE" id="PS50146"/>
    </source>
</evidence>
<dbReference type="Proteomes" id="UP000289738">
    <property type="component" value="Chromosome B10"/>
</dbReference>
<dbReference type="InterPro" id="IPR050187">
    <property type="entry name" value="Lipid_Phosphate_FormReg"/>
</dbReference>
<dbReference type="AlphaFoldDB" id="A0A444XA37"/>
<protein>
    <recommendedName>
        <fullName evidence="1">DAGKc domain-containing protein</fullName>
    </recommendedName>
</protein>
<dbReference type="InterPro" id="IPR016064">
    <property type="entry name" value="NAD/diacylglycerol_kinase_sf"/>
</dbReference>
<dbReference type="SUPFAM" id="SSF111331">
    <property type="entry name" value="NAD kinase/diacylglycerol kinase-like"/>
    <property type="match status" value="1"/>
</dbReference>
<dbReference type="PANTHER" id="PTHR12358:SF6">
    <property type="entry name" value="CERAMIDE KINASE"/>
    <property type="match status" value="1"/>
</dbReference>
<dbReference type="Pfam" id="PF00781">
    <property type="entry name" value="DAGK_cat"/>
    <property type="match status" value="1"/>
</dbReference>
<dbReference type="SMART" id="SM00046">
    <property type="entry name" value="DAGKc"/>
    <property type="match status" value="1"/>
</dbReference>
<dbReference type="Pfam" id="PF19280">
    <property type="entry name" value="CERK_C"/>
    <property type="match status" value="1"/>
</dbReference>
<gene>
    <name evidence="2" type="ORF">Ahy_B10g106183</name>
</gene>
<dbReference type="InterPro" id="IPR017438">
    <property type="entry name" value="ATP-NAD_kinase_N"/>
</dbReference>
<keyword evidence="3" id="KW-1185">Reference proteome</keyword>
<proteinExistence type="predicted"/>
<dbReference type="InterPro" id="IPR001206">
    <property type="entry name" value="Diacylglycerol_kinase_cat_dom"/>
</dbReference>
<sequence>MEGEGNDCAFMGEDSHPGAPLHGNSSILSSTFFLDHVGEVSLVFNSDGLFWEPINSPNASAMVEGEVDGDCGCYSNGNKRKHSLRKGILQLSALEMKRPVGLARENIVCQFYISHSMPNPIEMDGSICFGIKSRSKAASEIKLSDIYAVELSHHGPIHITNLPHATEHLLFGNDIKLYRFIVHGFIRSKNQLSQWIPTTYTFGHKDFRVCEMWVNKLNAFLDRDVGRPRNLLVFVNPKSGKRNGCKTWEAVGPIFSRAKVETKVILTKRAGQALDVMSSMTNKELNNYDGVVAVGGDGFFNEILNGFLSPRFKAPNPPTPSDFVHPADDNGDSSVLKENERAQEIPEQCEDKIPFISSEDQSAAKASYNISGETDDEFHILNQRFRIGIIPAGSTDAIVMCTTGTRDAVTSALHIVLGKRVRLDIAQIVRWKATPRSEIQPYMRYTASFAGYGFYGDVITESENYRWMGPKRYDYAGTMVFLKHRSYEAEIAYLDVGSDEPNLTSKRRHEDNMSELNTQKSERRVCCVDCKICNENSDPTSTGISSLTPHLYSEGGKWKKSKGRFLSVGAALISCRNDKAPDGLVVDAHLSDGFLHLILIRECPHASYLRHLIQLTKSGGSPLNFQFVEHHKTPTFTFTSMGKESVWNLDGEIFEAHQLSAQVFRGLVCLFASGPQV</sequence>
<dbReference type="GO" id="GO:0001729">
    <property type="term" value="F:ceramide kinase activity"/>
    <property type="evidence" value="ECO:0007669"/>
    <property type="project" value="TreeGrafter"/>
</dbReference>
<reference evidence="2 3" key="1">
    <citation type="submission" date="2019-01" db="EMBL/GenBank/DDBJ databases">
        <title>Sequencing of cultivated peanut Arachis hypogaea provides insights into genome evolution and oil improvement.</title>
        <authorList>
            <person name="Chen X."/>
        </authorList>
    </citation>
    <scope>NUCLEOTIDE SEQUENCE [LARGE SCALE GENOMIC DNA]</scope>
    <source>
        <strain evidence="3">cv. Fuhuasheng</strain>
        <tissue evidence="2">Leaves</tissue>
    </source>
</reference>
<evidence type="ECO:0000313" key="2">
    <source>
        <dbReference type="EMBL" id="RYQ86512.1"/>
    </source>
</evidence>
<organism evidence="2 3">
    <name type="scientific">Arachis hypogaea</name>
    <name type="common">Peanut</name>
    <dbReference type="NCBI Taxonomy" id="3818"/>
    <lineage>
        <taxon>Eukaryota</taxon>
        <taxon>Viridiplantae</taxon>
        <taxon>Streptophyta</taxon>
        <taxon>Embryophyta</taxon>
        <taxon>Tracheophyta</taxon>
        <taxon>Spermatophyta</taxon>
        <taxon>Magnoliopsida</taxon>
        <taxon>eudicotyledons</taxon>
        <taxon>Gunneridae</taxon>
        <taxon>Pentapetalae</taxon>
        <taxon>rosids</taxon>
        <taxon>fabids</taxon>
        <taxon>Fabales</taxon>
        <taxon>Fabaceae</taxon>
        <taxon>Papilionoideae</taxon>
        <taxon>50 kb inversion clade</taxon>
        <taxon>dalbergioids sensu lato</taxon>
        <taxon>Dalbergieae</taxon>
        <taxon>Pterocarpus clade</taxon>
        <taxon>Arachis</taxon>
    </lineage>
</organism>
<comment type="caution">
    <text evidence="2">The sequence shown here is derived from an EMBL/GenBank/DDBJ whole genome shotgun (WGS) entry which is preliminary data.</text>
</comment>
<dbReference type="PROSITE" id="PS50146">
    <property type="entry name" value="DAGK"/>
    <property type="match status" value="1"/>
</dbReference>
<dbReference type="STRING" id="3818.A0A444XA37"/>
<dbReference type="PANTHER" id="PTHR12358">
    <property type="entry name" value="SPHINGOSINE KINASE"/>
    <property type="match status" value="1"/>
</dbReference>
<dbReference type="Gene3D" id="3.40.50.10330">
    <property type="entry name" value="Probable inorganic polyphosphate/atp-NAD kinase, domain 1"/>
    <property type="match status" value="1"/>
</dbReference>
<dbReference type="GO" id="GO:0006672">
    <property type="term" value="P:ceramide metabolic process"/>
    <property type="evidence" value="ECO:0007669"/>
    <property type="project" value="TreeGrafter"/>
</dbReference>
<dbReference type="InterPro" id="IPR045363">
    <property type="entry name" value="CERK_C"/>
</dbReference>